<keyword evidence="4" id="KW-1185">Reference proteome</keyword>
<proteinExistence type="predicted"/>
<dbReference type="SUPFAM" id="SSF81383">
    <property type="entry name" value="F-box domain"/>
    <property type="match status" value="1"/>
</dbReference>
<dbReference type="Gramene" id="KXG34777">
    <property type="protein sequence ID" value="KXG34777"/>
    <property type="gene ID" value="SORBI_3002G090600"/>
</dbReference>
<evidence type="ECO:0000256" key="1">
    <source>
        <dbReference type="SAM" id="MobiDB-lite"/>
    </source>
</evidence>
<dbReference type="InterPro" id="IPR001810">
    <property type="entry name" value="F-box_dom"/>
</dbReference>
<reference evidence="3 4" key="1">
    <citation type="journal article" date="2009" name="Nature">
        <title>The Sorghum bicolor genome and the diversification of grasses.</title>
        <authorList>
            <person name="Paterson A.H."/>
            <person name="Bowers J.E."/>
            <person name="Bruggmann R."/>
            <person name="Dubchak I."/>
            <person name="Grimwood J."/>
            <person name="Gundlach H."/>
            <person name="Haberer G."/>
            <person name="Hellsten U."/>
            <person name="Mitros T."/>
            <person name="Poliakov A."/>
            <person name="Schmutz J."/>
            <person name="Spannagl M."/>
            <person name="Tang H."/>
            <person name="Wang X."/>
            <person name="Wicker T."/>
            <person name="Bharti A.K."/>
            <person name="Chapman J."/>
            <person name="Feltus F.A."/>
            <person name="Gowik U."/>
            <person name="Grigoriev I.V."/>
            <person name="Lyons E."/>
            <person name="Maher C.A."/>
            <person name="Martis M."/>
            <person name="Narechania A."/>
            <person name="Otillar R.P."/>
            <person name="Penning B.W."/>
            <person name="Salamov A.A."/>
            <person name="Wang Y."/>
            <person name="Zhang L."/>
            <person name="Carpita N.C."/>
            <person name="Freeling M."/>
            <person name="Gingle A.R."/>
            <person name="Hash C.T."/>
            <person name="Keller B."/>
            <person name="Klein P."/>
            <person name="Kresovich S."/>
            <person name="McCann M.C."/>
            <person name="Ming R."/>
            <person name="Peterson D.G."/>
            <person name="Mehboob-ur-Rahman"/>
            <person name="Ware D."/>
            <person name="Westhoff P."/>
            <person name="Mayer K.F."/>
            <person name="Messing J."/>
            <person name="Rokhsar D.S."/>
        </authorList>
    </citation>
    <scope>NUCLEOTIDE SEQUENCE [LARGE SCALE GENOMIC DNA]</scope>
    <source>
        <strain evidence="4">cv. BTx623</strain>
    </source>
</reference>
<protein>
    <recommendedName>
        <fullName evidence="2">F-box domain-containing protein</fullName>
    </recommendedName>
</protein>
<gene>
    <name evidence="3" type="ORF">SORBI_3002G090600</name>
</gene>
<evidence type="ECO:0000259" key="2">
    <source>
        <dbReference type="Pfam" id="PF12937"/>
    </source>
</evidence>
<name>A0A1B6QA20_SORBI</name>
<organism evidence="3 4">
    <name type="scientific">Sorghum bicolor</name>
    <name type="common">Sorghum</name>
    <name type="synonym">Sorghum vulgare</name>
    <dbReference type="NCBI Taxonomy" id="4558"/>
    <lineage>
        <taxon>Eukaryota</taxon>
        <taxon>Viridiplantae</taxon>
        <taxon>Streptophyta</taxon>
        <taxon>Embryophyta</taxon>
        <taxon>Tracheophyta</taxon>
        <taxon>Spermatophyta</taxon>
        <taxon>Magnoliopsida</taxon>
        <taxon>Liliopsida</taxon>
        <taxon>Poales</taxon>
        <taxon>Poaceae</taxon>
        <taxon>PACMAD clade</taxon>
        <taxon>Panicoideae</taxon>
        <taxon>Andropogonodae</taxon>
        <taxon>Andropogoneae</taxon>
        <taxon>Sorghinae</taxon>
        <taxon>Sorghum</taxon>
    </lineage>
</organism>
<evidence type="ECO:0000313" key="3">
    <source>
        <dbReference type="EMBL" id="KXG34777.1"/>
    </source>
</evidence>
<dbReference type="EMBL" id="CM000761">
    <property type="protein sequence ID" value="KXG34777.1"/>
    <property type="molecule type" value="Genomic_DNA"/>
</dbReference>
<dbReference type="PANTHER" id="PTHR32133:SF377">
    <property type="entry name" value="F-BOX DOMAIN CONTAINING PROTEIN"/>
    <property type="match status" value="1"/>
</dbReference>
<dbReference type="AlphaFoldDB" id="A0A1B6QA20"/>
<dbReference type="Proteomes" id="UP000000768">
    <property type="component" value="Chromosome 2"/>
</dbReference>
<evidence type="ECO:0000313" key="4">
    <source>
        <dbReference type="Proteomes" id="UP000000768"/>
    </source>
</evidence>
<dbReference type="Gene3D" id="1.20.1280.50">
    <property type="match status" value="1"/>
</dbReference>
<dbReference type="PANTHER" id="PTHR32133">
    <property type="entry name" value="OS07G0120400 PROTEIN"/>
    <property type="match status" value="1"/>
</dbReference>
<dbReference type="Pfam" id="PF12937">
    <property type="entry name" value="F-box-like"/>
    <property type="match status" value="1"/>
</dbReference>
<dbReference type="OrthoDB" id="631742at2759"/>
<dbReference type="InParanoid" id="A0A1B6QA20"/>
<dbReference type="InterPro" id="IPR036047">
    <property type="entry name" value="F-box-like_dom_sf"/>
</dbReference>
<dbReference type="eggNOG" id="ENOG502RA5C">
    <property type="taxonomic scope" value="Eukaryota"/>
</dbReference>
<reference evidence="4" key="2">
    <citation type="journal article" date="2018" name="Plant J.">
        <title>The Sorghum bicolor reference genome: improved assembly, gene annotations, a transcriptome atlas, and signatures of genome organization.</title>
        <authorList>
            <person name="McCormick R.F."/>
            <person name="Truong S.K."/>
            <person name="Sreedasyam A."/>
            <person name="Jenkins J."/>
            <person name="Shu S."/>
            <person name="Sims D."/>
            <person name="Kennedy M."/>
            <person name="Amirebrahimi M."/>
            <person name="Weers B.D."/>
            <person name="McKinley B."/>
            <person name="Mattison A."/>
            <person name="Morishige D.T."/>
            <person name="Grimwood J."/>
            <person name="Schmutz J."/>
            <person name="Mullet J.E."/>
        </authorList>
    </citation>
    <scope>NUCLEOTIDE SEQUENCE [LARGE SCALE GENOMIC DNA]</scope>
    <source>
        <strain evidence="4">cv. BTx623</strain>
    </source>
</reference>
<feature type="compositionally biased region" description="Basic residues" evidence="1">
    <location>
        <begin position="25"/>
        <end position="35"/>
    </location>
</feature>
<dbReference type="STRING" id="4558.A0A1B6QA20"/>
<feature type="domain" description="F-box" evidence="2">
    <location>
        <begin position="54"/>
        <end position="93"/>
    </location>
</feature>
<dbReference type="OMA" id="PHYPYEC"/>
<feature type="region of interest" description="Disordered" evidence="1">
    <location>
        <begin position="22"/>
        <end position="48"/>
    </location>
</feature>
<accession>A0A1B6QA20</accession>
<sequence>MAGLACCGSFIQTRRSELVFIGPRGRPKSQSHSMKRLQLQPTSASPAPALEDDDLLAEFLLRLPPQPSTLPRVGLVCKRWRRLVTDPRFVRRFRAFHRRTPPLHGFIMRSGLFFPTQEPPDRLPPSRFWRDRWCGEPDFQYHWGVHCCRHGLVLCCRGGEEEFASEFIVVDPVTTGHRSRRRVGILQHEGAYLVASTVVSVAGGGADRRAFLVVALLAHDYETRLTASVYSSESGAWASSDSDAAVVPPSPVIPLLQPSSLVGNAIYWFLFDGEIVRFDLGRRRLSMIEQRPRPPDVPPGRPDVQVPWINLDFRSWILPAAGDGDGHGRRFCLAVLSRRSIEFWEREAELSDDDDDDDDAAAAKKWVLCRTVQLEKVLPVKLEEHAQTTMLLPLPLPLGISGFDEESNAIFVWTDDGVFMSDIESTTTMQFKKVLDRQITRCYLHPYSSV</sequence>